<protein>
    <submittedName>
        <fullName evidence="1">Uncharacterized protein</fullName>
    </submittedName>
</protein>
<name>A0A8I6Y589_HORVV</name>
<reference evidence="1" key="3">
    <citation type="submission" date="2022-01" db="UniProtKB">
        <authorList>
            <consortium name="EnsemblPlants"/>
        </authorList>
    </citation>
    <scope>IDENTIFICATION</scope>
    <source>
        <strain evidence="1">subsp. vulgare</strain>
    </source>
</reference>
<proteinExistence type="predicted"/>
<keyword evidence="2" id="KW-1185">Reference proteome</keyword>
<reference evidence="1" key="2">
    <citation type="submission" date="2020-10" db="EMBL/GenBank/DDBJ databases">
        <authorList>
            <person name="Scholz U."/>
            <person name="Mascher M."/>
            <person name="Fiebig A."/>
        </authorList>
    </citation>
    <scope>NUCLEOTIDE SEQUENCE [LARGE SCALE GENOMIC DNA]</scope>
    <source>
        <strain evidence="1">cv. Morex</strain>
    </source>
</reference>
<reference evidence="2" key="1">
    <citation type="journal article" date="2012" name="Nature">
        <title>A physical, genetic and functional sequence assembly of the barley genome.</title>
        <authorList>
            <consortium name="The International Barley Genome Sequencing Consortium"/>
            <person name="Mayer K.F."/>
            <person name="Waugh R."/>
            <person name="Brown J.W."/>
            <person name="Schulman A."/>
            <person name="Langridge P."/>
            <person name="Platzer M."/>
            <person name="Fincher G.B."/>
            <person name="Muehlbauer G.J."/>
            <person name="Sato K."/>
            <person name="Close T.J."/>
            <person name="Wise R.P."/>
            <person name="Stein N."/>
        </authorList>
    </citation>
    <scope>NUCLEOTIDE SEQUENCE [LARGE SCALE GENOMIC DNA]</scope>
    <source>
        <strain evidence="2">cv. Morex</strain>
    </source>
</reference>
<dbReference type="Proteomes" id="UP000011116">
    <property type="component" value="Chromosome 5H"/>
</dbReference>
<evidence type="ECO:0000313" key="2">
    <source>
        <dbReference type="Proteomes" id="UP000011116"/>
    </source>
</evidence>
<organism evidence="1 2">
    <name type="scientific">Hordeum vulgare subsp. vulgare</name>
    <name type="common">Domesticated barley</name>
    <dbReference type="NCBI Taxonomy" id="112509"/>
    <lineage>
        <taxon>Eukaryota</taxon>
        <taxon>Viridiplantae</taxon>
        <taxon>Streptophyta</taxon>
        <taxon>Embryophyta</taxon>
        <taxon>Tracheophyta</taxon>
        <taxon>Spermatophyta</taxon>
        <taxon>Magnoliopsida</taxon>
        <taxon>Liliopsida</taxon>
        <taxon>Poales</taxon>
        <taxon>Poaceae</taxon>
        <taxon>BOP clade</taxon>
        <taxon>Pooideae</taxon>
        <taxon>Triticodae</taxon>
        <taxon>Triticeae</taxon>
        <taxon>Hordeinae</taxon>
        <taxon>Hordeum</taxon>
    </lineage>
</organism>
<dbReference type="Gramene" id="HORVU.MOREX.r2.5HG0356060.1">
    <property type="protein sequence ID" value="HORVU.MOREX.r2.5HG0356060.1.CDS.1"/>
    <property type="gene ID" value="HORVU.MOREX.r2.5HG0356060"/>
</dbReference>
<dbReference type="AlphaFoldDB" id="A0A8I6Y589"/>
<accession>A0A8I6Y589</accession>
<dbReference type="EnsemblPlants" id="HORVU.MOREX.r3.5HG0428530.1">
    <property type="protein sequence ID" value="HORVU.MOREX.r3.5HG0428530.1.CDS1"/>
    <property type="gene ID" value="HORVU.MOREX.r3.5HG0428530"/>
</dbReference>
<sequence>MDRKYIIHGVIIRPNFEERACRFINHTYECSFSARTFVESLSLEFPTYPKHLMSIHEVMRFSNKTFVGMHSNIYNTNTEITFVYQFD</sequence>
<evidence type="ECO:0000313" key="1">
    <source>
        <dbReference type="EnsemblPlants" id="HORVU.MOREX.r3.5HG0428530.1.CDS1"/>
    </source>
</evidence>
<dbReference type="Gramene" id="HORVU.MOREX.r3.5HG0428530.1">
    <property type="protein sequence ID" value="HORVU.MOREX.r3.5HG0428530.1.CDS1"/>
    <property type="gene ID" value="HORVU.MOREX.r3.5HG0428530"/>
</dbReference>